<dbReference type="Pfam" id="PF07790">
    <property type="entry name" value="Pilin_N"/>
    <property type="match status" value="1"/>
</dbReference>
<feature type="transmembrane region" description="Helical" evidence="1">
    <location>
        <begin position="12"/>
        <end position="41"/>
    </location>
</feature>
<dbReference type="InterPro" id="IPR013373">
    <property type="entry name" value="Flagellin/pilin_N_arc"/>
</dbReference>
<organism evidence="3 4">
    <name type="scientific">Methanospirillum stamsii</name>
    <dbReference type="NCBI Taxonomy" id="1277351"/>
    <lineage>
        <taxon>Archaea</taxon>
        <taxon>Methanobacteriati</taxon>
        <taxon>Methanobacteriota</taxon>
        <taxon>Stenosarchaea group</taxon>
        <taxon>Methanomicrobia</taxon>
        <taxon>Methanomicrobiales</taxon>
        <taxon>Methanospirillaceae</taxon>
        <taxon>Methanospirillum</taxon>
    </lineage>
</organism>
<name>A0A2V2N2B3_9EURY</name>
<reference evidence="3 4" key="1">
    <citation type="submission" date="2018-05" db="EMBL/GenBank/DDBJ databases">
        <title>Draft genome of Methanospirillum stamsii Pt1.</title>
        <authorList>
            <person name="Dueholm M.S."/>
            <person name="Nielsen P.H."/>
            <person name="Bakmann L.F."/>
            <person name="Otzen D.E."/>
        </authorList>
    </citation>
    <scope>NUCLEOTIDE SEQUENCE [LARGE SCALE GENOMIC DNA]</scope>
    <source>
        <strain evidence="3 4">Pt1</strain>
    </source>
</reference>
<evidence type="ECO:0000313" key="4">
    <source>
        <dbReference type="Proteomes" id="UP000245934"/>
    </source>
</evidence>
<feature type="domain" description="Archaeal Type IV pilin N-terminal" evidence="2">
    <location>
        <begin position="12"/>
        <end position="91"/>
    </location>
</feature>
<evidence type="ECO:0000313" key="3">
    <source>
        <dbReference type="EMBL" id="PWR70658.1"/>
    </source>
</evidence>
<comment type="caution">
    <text evidence="3">The sequence shown here is derived from an EMBL/GenBank/DDBJ whole genome shotgun (WGS) entry which is preliminary data.</text>
</comment>
<keyword evidence="4" id="KW-1185">Reference proteome</keyword>
<keyword evidence="1" id="KW-0812">Transmembrane</keyword>
<accession>A0A2V2N2B3</accession>
<evidence type="ECO:0000259" key="2">
    <source>
        <dbReference type="Pfam" id="PF07790"/>
    </source>
</evidence>
<protein>
    <recommendedName>
        <fullName evidence="2">Archaeal Type IV pilin N-terminal domain-containing protein</fullName>
    </recommendedName>
</protein>
<gene>
    <name evidence="3" type="ORF">DLD82_15290</name>
</gene>
<evidence type="ECO:0000256" key="1">
    <source>
        <dbReference type="SAM" id="Phobius"/>
    </source>
</evidence>
<sequence>MSTKMKGRMDPAVSPVVGVLLMLVVTIIIAAVVSGFAGGLVDNKDKTPQASIDAILTQSTTFGNEYELVFKHLGGDPINTKNVQLITTWTNSTGVTNYQRTSAPSYNDTTSFEYRSGSESNYTLSELNTHYSYNGTDTYYNEPYLVVPGDTPADGTGLETELWWGNYIFKSGDVAKISTTNMGLEKDYTAIWGSGGVQSENEATPVIKNFQYLTENDILNVKLIDSLSGGTIYEKNVNVRG</sequence>
<dbReference type="InterPro" id="IPR012859">
    <property type="entry name" value="Pilin_N_archaeal"/>
</dbReference>
<dbReference type="NCBIfam" id="TIGR02537">
    <property type="entry name" value="arch_flag_Nterm"/>
    <property type="match status" value="1"/>
</dbReference>
<dbReference type="Proteomes" id="UP000245934">
    <property type="component" value="Unassembled WGS sequence"/>
</dbReference>
<keyword evidence="1" id="KW-1133">Transmembrane helix</keyword>
<dbReference type="EMBL" id="QGMZ01000040">
    <property type="protein sequence ID" value="PWR70658.1"/>
    <property type="molecule type" value="Genomic_DNA"/>
</dbReference>
<proteinExistence type="predicted"/>
<dbReference type="AlphaFoldDB" id="A0A2V2N2B3"/>
<keyword evidence="1" id="KW-0472">Membrane</keyword>